<protein>
    <submittedName>
        <fullName evidence="1">Uncharacterized protein</fullName>
    </submittedName>
</protein>
<proteinExistence type="predicted"/>
<sequence length="72" mass="8312">MTNVTVPLSESLLEFVDRQVDEHKADSRAGFIRRLIAEKLENDILEAHIEAVEEYRKGKTLKGNLRDYIAKK</sequence>
<dbReference type="AlphaFoldDB" id="A0A1F6DGX5"/>
<organism evidence="1 2">
    <name type="scientific">Candidatus Kaiserbacteria bacterium RIFCSPHIGHO2_01_FULL_56_24</name>
    <dbReference type="NCBI Taxonomy" id="1798487"/>
    <lineage>
        <taxon>Bacteria</taxon>
        <taxon>Candidatus Kaiseribacteriota</taxon>
    </lineage>
</organism>
<dbReference type="GO" id="GO:0006355">
    <property type="term" value="P:regulation of DNA-templated transcription"/>
    <property type="evidence" value="ECO:0007669"/>
    <property type="project" value="InterPro"/>
</dbReference>
<dbReference type="InterPro" id="IPR010985">
    <property type="entry name" value="Ribbon_hlx_hlx"/>
</dbReference>
<dbReference type="EMBL" id="MFLA01000004">
    <property type="protein sequence ID" value="OGG60626.1"/>
    <property type="molecule type" value="Genomic_DNA"/>
</dbReference>
<dbReference type="Gene3D" id="1.10.1220.10">
    <property type="entry name" value="Met repressor-like"/>
    <property type="match status" value="1"/>
</dbReference>
<dbReference type="Proteomes" id="UP000176377">
    <property type="component" value="Unassembled WGS sequence"/>
</dbReference>
<comment type="caution">
    <text evidence="1">The sequence shown here is derived from an EMBL/GenBank/DDBJ whole genome shotgun (WGS) entry which is preliminary data.</text>
</comment>
<reference evidence="1 2" key="1">
    <citation type="journal article" date="2016" name="Nat. Commun.">
        <title>Thousands of microbial genomes shed light on interconnected biogeochemical processes in an aquifer system.</title>
        <authorList>
            <person name="Anantharaman K."/>
            <person name="Brown C.T."/>
            <person name="Hug L.A."/>
            <person name="Sharon I."/>
            <person name="Castelle C.J."/>
            <person name="Probst A.J."/>
            <person name="Thomas B.C."/>
            <person name="Singh A."/>
            <person name="Wilkins M.J."/>
            <person name="Karaoz U."/>
            <person name="Brodie E.L."/>
            <person name="Williams K.H."/>
            <person name="Hubbard S.S."/>
            <person name="Banfield J.F."/>
        </authorList>
    </citation>
    <scope>NUCLEOTIDE SEQUENCE [LARGE SCALE GENOMIC DNA]</scope>
</reference>
<evidence type="ECO:0000313" key="2">
    <source>
        <dbReference type="Proteomes" id="UP000176377"/>
    </source>
</evidence>
<accession>A0A1F6DGX5</accession>
<name>A0A1F6DGX5_9BACT</name>
<evidence type="ECO:0000313" key="1">
    <source>
        <dbReference type="EMBL" id="OGG60626.1"/>
    </source>
</evidence>
<dbReference type="SUPFAM" id="SSF47598">
    <property type="entry name" value="Ribbon-helix-helix"/>
    <property type="match status" value="1"/>
</dbReference>
<gene>
    <name evidence="1" type="ORF">A2765_03550</name>
</gene>
<dbReference type="InterPro" id="IPR013321">
    <property type="entry name" value="Arc_rbn_hlx_hlx"/>
</dbReference>